<dbReference type="Proteomes" id="UP000789390">
    <property type="component" value="Unassembled WGS sequence"/>
</dbReference>
<organism evidence="3 4">
    <name type="scientific">Daphnia galeata</name>
    <dbReference type="NCBI Taxonomy" id="27404"/>
    <lineage>
        <taxon>Eukaryota</taxon>
        <taxon>Metazoa</taxon>
        <taxon>Ecdysozoa</taxon>
        <taxon>Arthropoda</taxon>
        <taxon>Crustacea</taxon>
        <taxon>Branchiopoda</taxon>
        <taxon>Diplostraca</taxon>
        <taxon>Cladocera</taxon>
        <taxon>Anomopoda</taxon>
        <taxon>Daphniidae</taxon>
        <taxon>Daphnia</taxon>
    </lineage>
</organism>
<feature type="region of interest" description="Disordered" evidence="1">
    <location>
        <begin position="312"/>
        <end position="333"/>
    </location>
</feature>
<name>A0A8J2RE11_9CRUS</name>
<dbReference type="OrthoDB" id="6366007at2759"/>
<feature type="region of interest" description="Disordered" evidence="1">
    <location>
        <begin position="164"/>
        <end position="201"/>
    </location>
</feature>
<sequence length="511" mass="56311">MTRNPITLFSFLFVLLSSCDFCVGTKFMCSQVIAPIKNEAGEVCMYILNFEDCDALPDAPNSAEHSTTVRFSKFDRARQSFRQSFRMTSMRRSRRNQQSSSGLSSPPIDDSACSSASSTQDPEGRLVSSSKLESPKEEEENPFPSDVLLSTVCEVNEKILPAITLKQRRSGRDESEEEKNKGKRRYPANQDTATVQEDEEVNSPELDLCVLQPLEFDASMMDGQQCLALHHRRRFSRQRGSISLDESVLITSRLNAPLIQIIPDGSPTRPSSDRDMNGLEVENRAAGSGAAGHSNSIDVSPHGQRHLFYTNESNRGYSPAQPVPRHSADQQCRNSLPRVSLTSLGRAFTPRSSWNGSKAALLQLQRKSSRTDGGVPGYLAKKYHLTNASDRSSKDQHQSNAISLRPTSSLDALSRHRISEVTGPWPFHGLSSINTSRSQISKSVPNASSDSDLTRYRTLLADRNSQRGGGERKSPSLSVATTAVEAAKIKIFSFSECHPSSEDGRKSCSSK</sequence>
<reference evidence="3" key="1">
    <citation type="submission" date="2021-11" db="EMBL/GenBank/DDBJ databases">
        <authorList>
            <person name="Schell T."/>
        </authorList>
    </citation>
    <scope>NUCLEOTIDE SEQUENCE</scope>
    <source>
        <strain evidence="3">M5</strain>
    </source>
</reference>
<gene>
    <name evidence="3" type="ORF">DGAL_LOCUS2282</name>
</gene>
<protein>
    <submittedName>
        <fullName evidence="3">Uncharacterized protein</fullName>
    </submittedName>
</protein>
<keyword evidence="4" id="KW-1185">Reference proteome</keyword>
<evidence type="ECO:0000256" key="1">
    <source>
        <dbReference type="SAM" id="MobiDB-lite"/>
    </source>
</evidence>
<dbReference type="PROSITE" id="PS51257">
    <property type="entry name" value="PROKAR_LIPOPROTEIN"/>
    <property type="match status" value="1"/>
</dbReference>
<evidence type="ECO:0000313" key="3">
    <source>
        <dbReference type="EMBL" id="CAH0100109.1"/>
    </source>
</evidence>
<dbReference type="AlphaFoldDB" id="A0A8J2RE11"/>
<feature type="compositionally biased region" description="Polar residues" evidence="1">
    <location>
        <begin position="112"/>
        <end position="121"/>
    </location>
</feature>
<feature type="region of interest" description="Disordered" evidence="1">
    <location>
        <begin position="386"/>
        <end position="408"/>
    </location>
</feature>
<keyword evidence="2" id="KW-0732">Signal</keyword>
<feature type="compositionally biased region" description="Polar residues" evidence="1">
    <location>
        <begin position="398"/>
        <end position="408"/>
    </location>
</feature>
<comment type="caution">
    <text evidence="3">The sequence shown here is derived from an EMBL/GenBank/DDBJ whole genome shotgun (WGS) entry which is preliminary data.</text>
</comment>
<dbReference type="EMBL" id="CAKKLH010000031">
    <property type="protein sequence ID" value="CAH0100109.1"/>
    <property type="molecule type" value="Genomic_DNA"/>
</dbReference>
<accession>A0A8J2RE11</accession>
<feature type="chain" id="PRO_5035250583" evidence="2">
    <location>
        <begin position="25"/>
        <end position="511"/>
    </location>
</feature>
<feature type="compositionally biased region" description="Low complexity" evidence="1">
    <location>
        <begin position="96"/>
        <end position="105"/>
    </location>
</feature>
<feature type="signal peptide" evidence="2">
    <location>
        <begin position="1"/>
        <end position="24"/>
    </location>
</feature>
<feature type="region of interest" description="Disordered" evidence="1">
    <location>
        <begin position="85"/>
        <end position="145"/>
    </location>
</feature>
<evidence type="ECO:0000256" key="2">
    <source>
        <dbReference type="SAM" id="SignalP"/>
    </source>
</evidence>
<evidence type="ECO:0000313" key="4">
    <source>
        <dbReference type="Proteomes" id="UP000789390"/>
    </source>
</evidence>
<proteinExistence type="predicted"/>